<name>A0A1H9NRC2_9ACTN</name>
<dbReference type="Gene3D" id="3.30.70.100">
    <property type="match status" value="1"/>
</dbReference>
<dbReference type="PROSITE" id="PS50925">
    <property type="entry name" value="BLUF"/>
    <property type="match status" value="1"/>
</dbReference>
<evidence type="ECO:0000313" key="2">
    <source>
        <dbReference type="EMBL" id="SER38179.1"/>
    </source>
</evidence>
<dbReference type="STRING" id="1036181.SAMN05421756_1193"/>
<dbReference type="InterPro" id="IPR036046">
    <property type="entry name" value="Acylphosphatase-like_dom_sf"/>
</dbReference>
<dbReference type="Proteomes" id="UP000198504">
    <property type="component" value="Unassembled WGS sequence"/>
</dbReference>
<dbReference type="Pfam" id="PF04940">
    <property type="entry name" value="BLUF"/>
    <property type="match status" value="1"/>
</dbReference>
<feature type="domain" description="BLUF" evidence="1">
    <location>
        <begin position="1"/>
        <end position="88"/>
    </location>
</feature>
<organism evidence="2 3">
    <name type="scientific">Microlunatus flavus</name>
    <dbReference type="NCBI Taxonomy" id="1036181"/>
    <lineage>
        <taxon>Bacteria</taxon>
        <taxon>Bacillati</taxon>
        <taxon>Actinomycetota</taxon>
        <taxon>Actinomycetes</taxon>
        <taxon>Propionibacteriales</taxon>
        <taxon>Propionibacteriaceae</taxon>
        <taxon>Microlunatus</taxon>
    </lineage>
</organism>
<dbReference type="EMBL" id="FOFA01000019">
    <property type="protein sequence ID" value="SER38179.1"/>
    <property type="molecule type" value="Genomic_DNA"/>
</dbReference>
<accession>A0A1H9NRC2</accession>
<dbReference type="GO" id="GO:0071949">
    <property type="term" value="F:FAD binding"/>
    <property type="evidence" value="ECO:0007669"/>
    <property type="project" value="InterPro"/>
</dbReference>
<dbReference type="AlphaFoldDB" id="A0A1H9NRC2"/>
<evidence type="ECO:0000313" key="3">
    <source>
        <dbReference type="Proteomes" id="UP000198504"/>
    </source>
</evidence>
<dbReference type="GO" id="GO:0009882">
    <property type="term" value="F:blue light photoreceptor activity"/>
    <property type="evidence" value="ECO:0007669"/>
    <property type="project" value="InterPro"/>
</dbReference>
<reference evidence="3" key="1">
    <citation type="submission" date="2016-10" db="EMBL/GenBank/DDBJ databases">
        <authorList>
            <person name="Varghese N."/>
            <person name="Submissions S."/>
        </authorList>
    </citation>
    <scope>NUCLEOTIDE SEQUENCE [LARGE SCALE GENOMIC DNA]</scope>
    <source>
        <strain evidence="3">CGMCC 4.6856</strain>
    </source>
</reference>
<keyword evidence="3" id="KW-1185">Reference proteome</keyword>
<dbReference type="SMART" id="SM01034">
    <property type="entry name" value="BLUF"/>
    <property type="match status" value="1"/>
</dbReference>
<sequence>MYVSSAVGTWGTDELSDLLAQSRAKNTALGVTGVLLHREGTFMQVLEGEEDVVRPLYSRIAHDPRHADVVNVWGSLSPDRRFGDWSMGFRDLDAHPVDLPGYTEVLDAPPNVELLRRRLAAADFLSRFAPVA</sequence>
<proteinExistence type="predicted"/>
<protein>
    <submittedName>
        <fullName evidence="2">Sensors of blue-light using FAD</fullName>
    </submittedName>
</protein>
<evidence type="ECO:0000259" key="1">
    <source>
        <dbReference type="PROSITE" id="PS50925"/>
    </source>
</evidence>
<dbReference type="InterPro" id="IPR007024">
    <property type="entry name" value="BLUF_domain"/>
</dbReference>
<gene>
    <name evidence="2" type="ORF">SAMN05421756_1193</name>
</gene>
<dbReference type="SUPFAM" id="SSF54975">
    <property type="entry name" value="Acylphosphatase/BLUF domain-like"/>
    <property type="match status" value="1"/>
</dbReference>